<comment type="caution">
    <text evidence="1">The sequence shown here is derived from an EMBL/GenBank/DDBJ whole genome shotgun (WGS) entry which is preliminary data.</text>
</comment>
<name>A0ABU8XAB4_9BURK</name>
<evidence type="ECO:0000313" key="1">
    <source>
        <dbReference type="EMBL" id="MEJ8856757.1"/>
    </source>
</evidence>
<protein>
    <submittedName>
        <fullName evidence="1">Uncharacterized protein</fullName>
    </submittedName>
</protein>
<accession>A0ABU8XAB4</accession>
<proteinExistence type="predicted"/>
<gene>
    <name evidence="1" type="ORF">WKW79_19435</name>
</gene>
<reference evidence="1 2" key="1">
    <citation type="submission" date="2024-03" db="EMBL/GenBank/DDBJ databases">
        <title>Novel species of the genus Variovorax.</title>
        <authorList>
            <person name="Liu Q."/>
            <person name="Xin Y.-H."/>
        </authorList>
    </citation>
    <scope>NUCLEOTIDE SEQUENCE [LARGE SCALE GENOMIC DNA]</scope>
    <source>
        <strain evidence="1 2">KACC 18901</strain>
    </source>
</reference>
<dbReference type="EMBL" id="JBBKZS010000008">
    <property type="protein sequence ID" value="MEJ8856757.1"/>
    <property type="molecule type" value="Genomic_DNA"/>
</dbReference>
<sequence>MGKIEPEAVLGSKNGAVAVSQAKFYEVMRRFEESLIGVTVRAMPPQDYEMITPEEDRARCAKALDALSAAWVLEPQDLKKLQQLNQQCLELLAQGDVDAALFAAKDVQLHLIEVRERARTIKRKMA</sequence>
<dbReference type="RefSeq" id="WP_340336832.1">
    <property type="nucleotide sequence ID" value="NZ_JBBKZS010000008.1"/>
</dbReference>
<dbReference type="Proteomes" id="UP001367030">
    <property type="component" value="Unassembled WGS sequence"/>
</dbReference>
<organism evidence="1 2">
    <name type="scientific">Variovorax robiniae</name>
    <dbReference type="NCBI Taxonomy" id="1836199"/>
    <lineage>
        <taxon>Bacteria</taxon>
        <taxon>Pseudomonadati</taxon>
        <taxon>Pseudomonadota</taxon>
        <taxon>Betaproteobacteria</taxon>
        <taxon>Burkholderiales</taxon>
        <taxon>Comamonadaceae</taxon>
        <taxon>Variovorax</taxon>
    </lineage>
</organism>
<keyword evidence="2" id="KW-1185">Reference proteome</keyword>
<evidence type="ECO:0000313" key="2">
    <source>
        <dbReference type="Proteomes" id="UP001367030"/>
    </source>
</evidence>